<gene>
    <name evidence="1" type="ORF">TW81_02220</name>
</gene>
<dbReference type="AlphaFoldDB" id="A0A0F4NNT8"/>
<proteinExistence type="predicted"/>
<keyword evidence="2" id="KW-1185">Reference proteome</keyword>
<organism evidence="1 2">
    <name type="scientific">Vibrio galatheae</name>
    <dbReference type="NCBI Taxonomy" id="579748"/>
    <lineage>
        <taxon>Bacteria</taxon>
        <taxon>Pseudomonadati</taxon>
        <taxon>Pseudomonadota</taxon>
        <taxon>Gammaproteobacteria</taxon>
        <taxon>Vibrionales</taxon>
        <taxon>Vibrionaceae</taxon>
        <taxon>Vibrio</taxon>
    </lineage>
</organism>
<comment type="caution">
    <text evidence="1">The sequence shown here is derived from an EMBL/GenBank/DDBJ whole genome shotgun (WGS) entry which is preliminary data.</text>
</comment>
<name>A0A0F4NNT8_9VIBR</name>
<dbReference type="InterPro" id="IPR056209">
    <property type="entry name" value="SU10_adaptor"/>
</dbReference>
<accession>A0A0F4NNT8</accession>
<reference evidence="1 2" key="1">
    <citation type="journal article" date="2015" name="BMC Genomics">
        <title>Genome mining reveals unlocked bioactive potential of marine Gram-negative bacteria.</title>
        <authorList>
            <person name="Machado H."/>
            <person name="Sonnenschein E.C."/>
            <person name="Melchiorsen J."/>
            <person name="Gram L."/>
        </authorList>
    </citation>
    <scope>NUCLEOTIDE SEQUENCE [LARGE SCALE GENOMIC DNA]</scope>
    <source>
        <strain evidence="1 2">S2757</strain>
    </source>
</reference>
<dbReference type="OrthoDB" id="9181825at2"/>
<sequence>MNFLQLCQRLRQEVGAAGDSTLPASVNGQLGEYARLVAWIRQAWIDIQSEHDSWGFMSVTEHTITANQDINSVWSFTLPSDLERLDNNSVSIAAPDGTHIGFLKFVDWDDFRRMYRGRVEQGRPQVFTITPDKQLKTFPVVDNSYRLTFDYQKAPQALENNTDVPSIPEAYHMLIVYRAMLYYAGYEMAVEVKDRAITESEPLMSKLERRYLPTPNIGSALA</sequence>
<dbReference type="PATRIC" id="fig|579748.3.peg.461"/>
<protein>
    <submittedName>
        <fullName evidence="1">Uncharacterized protein</fullName>
    </submittedName>
</protein>
<dbReference type="RefSeq" id="WP_045954097.1">
    <property type="nucleotide sequence ID" value="NZ_JXXV01000006.1"/>
</dbReference>
<dbReference type="Pfam" id="PF24175">
    <property type="entry name" value="SU10_adaptor"/>
    <property type="match status" value="1"/>
</dbReference>
<dbReference type="Proteomes" id="UP000033673">
    <property type="component" value="Unassembled WGS sequence"/>
</dbReference>
<evidence type="ECO:0000313" key="2">
    <source>
        <dbReference type="Proteomes" id="UP000033673"/>
    </source>
</evidence>
<dbReference type="STRING" id="579748.TW81_02220"/>
<dbReference type="EMBL" id="JXXV01000006">
    <property type="protein sequence ID" value="KJY84830.1"/>
    <property type="molecule type" value="Genomic_DNA"/>
</dbReference>
<evidence type="ECO:0000313" key="1">
    <source>
        <dbReference type="EMBL" id="KJY84830.1"/>
    </source>
</evidence>